<dbReference type="Pfam" id="PF12680">
    <property type="entry name" value="SnoaL_2"/>
    <property type="match status" value="1"/>
</dbReference>
<evidence type="ECO:0000313" key="2">
    <source>
        <dbReference type="EMBL" id="MDH6279902.1"/>
    </source>
</evidence>
<keyword evidence="3" id="KW-1185">Reference proteome</keyword>
<dbReference type="Gene3D" id="3.10.450.50">
    <property type="match status" value="1"/>
</dbReference>
<sequence length="124" mass="13746">MTKLPADLMRVNLLEVFNEPDPALRAEAIAANYAEGVVWHEADRIIRGRAAFERRTEELRAENPDWVFRPVGVAVGLDDIGHLGFEYGPADRPAVTGMDIARTRDGVIIELYTIVTAIDRPSSS</sequence>
<dbReference type="SUPFAM" id="SSF54427">
    <property type="entry name" value="NTF2-like"/>
    <property type="match status" value="1"/>
</dbReference>
<comment type="caution">
    <text evidence="2">The sequence shown here is derived from an EMBL/GenBank/DDBJ whole genome shotgun (WGS) entry which is preliminary data.</text>
</comment>
<dbReference type="Proteomes" id="UP001160334">
    <property type="component" value="Unassembled WGS sequence"/>
</dbReference>
<accession>A0ABT6M6G3</accession>
<organism evidence="2 3">
    <name type="scientific">Prescottella agglutinans</name>
    <dbReference type="NCBI Taxonomy" id="1644129"/>
    <lineage>
        <taxon>Bacteria</taxon>
        <taxon>Bacillati</taxon>
        <taxon>Actinomycetota</taxon>
        <taxon>Actinomycetes</taxon>
        <taxon>Mycobacteriales</taxon>
        <taxon>Nocardiaceae</taxon>
        <taxon>Prescottella</taxon>
    </lineage>
</organism>
<dbReference type="EMBL" id="JARXVC010000002">
    <property type="protein sequence ID" value="MDH6279902.1"/>
    <property type="molecule type" value="Genomic_DNA"/>
</dbReference>
<gene>
    <name evidence="2" type="ORF">M2280_001111</name>
</gene>
<proteinExistence type="predicted"/>
<evidence type="ECO:0000259" key="1">
    <source>
        <dbReference type="Pfam" id="PF12680"/>
    </source>
</evidence>
<reference evidence="2 3" key="1">
    <citation type="submission" date="2023-04" db="EMBL/GenBank/DDBJ databases">
        <title>Forest soil microbial communities from Buena Vista Peninsula, Colon Province, Panama.</title>
        <authorList>
            <person name="Bouskill N."/>
        </authorList>
    </citation>
    <scope>NUCLEOTIDE SEQUENCE [LARGE SCALE GENOMIC DNA]</scope>
    <source>
        <strain evidence="2 3">CFH S0262</strain>
    </source>
</reference>
<feature type="domain" description="SnoaL-like" evidence="1">
    <location>
        <begin position="14"/>
        <end position="110"/>
    </location>
</feature>
<dbReference type="InterPro" id="IPR032710">
    <property type="entry name" value="NTF2-like_dom_sf"/>
</dbReference>
<dbReference type="InterPro" id="IPR037401">
    <property type="entry name" value="SnoaL-like"/>
</dbReference>
<name>A0ABT6M6G3_9NOCA</name>
<protein>
    <recommendedName>
        <fullName evidence="1">SnoaL-like domain-containing protein</fullName>
    </recommendedName>
</protein>
<evidence type="ECO:0000313" key="3">
    <source>
        <dbReference type="Proteomes" id="UP001160334"/>
    </source>
</evidence>